<dbReference type="AlphaFoldDB" id="A0AAV4ACG1"/>
<comment type="caution">
    <text evidence="1">The sequence shown here is derived from an EMBL/GenBank/DDBJ whole genome shotgun (WGS) entry which is preliminary data.</text>
</comment>
<evidence type="ECO:0000313" key="2">
    <source>
        <dbReference type="Proteomes" id="UP000735302"/>
    </source>
</evidence>
<evidence type="ECO:0000313" key="1">
    <source>
        <dbReference type="EMBL" id="GFO04119.1"/>
    </source>
</evidence>
<accession>A0AAV4ACG1</accession>
<dbReference type="GO" id="GO:0005576">
    <property type="term" value="C:extracellular region"/>
    <property type="evidence" value="ECO:0007669"/>
    <property type="project" value="InterPro"/>
</dbReference>
<dbReference type="PANTHER" id="PTHR10697:SF1">
    <property type="entry name" value="MAMMALIAN EPENDYMIN-RELATED PROTEIN 1"/>
    <property type="match status" value="1"/>
</dbReference>
<name>A0AAV4ACG1_9GAST</name>
<organism evidence="1 2">
    <name type="scientific">Plakobranchus ocellatus</name>
    <dbReference type="NCBI Taxonomy" id="259542"/>
    <lineage>
        <taxon>Eukaryota</taxon>
        <taxon>Metazoa</taxon>
        <taxon>Spiralia</taxon>
        <taxon>Lophotrochozoa</taxon>
        <taxon>Mollusca</taxon>
        <taxon>Gastropoda</taxon>
        <taxon>Heterobranchia</taxon>
        <taxon>Euthyneura</taxon>
        <taxon>Panpulmonata</taxon>
        <taxon>Sacoglossa</taxon>
        <taxon>Placobranchoidea</taxon>
        <taxon>Plakobranchidae</taxon>
        <taxon>Plakobranchus</taxon>
    </lineage>
</organism>
<dbReference type="EMBL" id="BLXT01003735">
    <property type="protein sequence ID" value="GFO04119.1"/>
    <property type="molecule type" value="Genomic_DNA"/>
</dbReference>
<dbReference type="InterPro" id="IPR001299">
    <property type="entry name" value="Ependymin"/>
</dbReference>
<dbReference type="Pfam" id="PF00811">
    <property type="entry name" value="Ependymin"/>
    <property type="match status" value="1"/>
</dbReference>
<proteinExistence type="predicted"/>
<reference evidence="1 2" key="1">
    <citation type="journal article" date="2021" name="Elife">
        <title>Chloroplast acquisition without the gene transfer in kleptoplastic sea slugs, Plakobranchus ocellatus.</title>
        <authorList>
            <person name="Maeda T."/>
            <person name="Takahashi S."/>
            <person name="Yoshida T."/>
            <person name="Shimamura S."/>
            <person name="Takaki Y."/>
            <person name="Nagai Y."/>
            <person name="Toyoda A."/>
            <person name="Suzuki Y."/>
            <person name="Arimoto A."/>
            <person name="Ishii H."/>
            <person name="Satoh N."/>
            <person name="Nishiyama T."/>
            <person name="Hasebe M."/>
            <person name="Maruyama T."/>
            <person name="Minagawa J."/>
            <person name="Obokata J."/>
            <person name="Shigenobu S."/>
        </authorList>
    </citation>
    <scope>NUCLEOTIDE SEQUENCE [LARGE SCALE GENOMIC DNA]</scope>
</reference>
<dbReference type="PANTHER" id="PTHR10697">
    <property type="entry name" value="MAMMALIAN EPENDYMIN-RELATED PROTEIN 1"/>
    <property type="match status" value="1"/>
</dbReference>
<keyword evidence="2" id="KW-1185">Reference proteome</keyword>
<dbReference type="GO" id="GO:0005509">
    <property type="term" value="F:calcium ion binding"/>
    <property type="evidence" value="ECO:0007669"/>
    <property type="project" value="InterPro"/>
</dbReference>
<gene>
    <name evidence="1" type="ORF">PoB_003062400</name>
</gene>
<dbReference type="GO" id="GO:0007160">
    <property type="term" value="P:cell-matrix adhesion"/>
    <property type="evidence" value="ECO:0007669"/>
    <property type="project" value="InterPro"/>
</dbReference>
<sequence>MVYDEDNKRISEFEDETVNKTRTYYFKVKLYNENKEYILDLKTRKCNVTTPHPWHPYGVPPDAEFKAEAVVGAAGIPGESVTIADFAATSSDGDFGVAVTEPSCFPVGHAFYSKDRGLEITNFYDMQNGITDPEAFKIPKECTSL</sequence>
<protein>
    <submittedName>
        <fullName evidence="1">Mammalian ependymin-related protein 1</fullName>
    </submittedName>
</protein>
<dbReference type="GO" id="GO:0005764">
    <property type="term" value="C:lysosome"/>
    <property type="evidence" value="ECO:0007669"/>
    <property type="project" value="TreeGrafter"/>
</dbReference>
<dbReference type="Proteomes" id="UP000735302">
    <property type="component" value="Unassembled WGS sequence"/>
</dbReference>